<evidence type="ECO:0000313" key="1">
    <source>
        <dbReference type="EMBL" id="CEK86701.1"/>
    </source>
</evidence>
<dbReference type="EMBL" id="HACG01039836">
    <property type="protein sequence ID" value="CEK86701.1"/>
    <property type="molecule type" value="Transcribed_RNA"/>
</dbReference>
<protein>
    <submittedName>
        <fullName evidence="1">Uncharacterized protein</fullName>
    </submittedName>
</protein>
<sequence>MFYCCNLHPNLSVSDNSVLSSITIQDQYFKTSSENETAKICRPYCLKWATR</sequence>
<proteinExistence type="predicted"/>
<dbReference type="AlphaFoldDB" id="A0A0B7B322"/>
<name>A0A0B7B322_9EUPU</name>
<organism evidence="1">
    <name type="scientific">Arion vulgaris</name>
    <dbReference type="NCBI Taxonomy" id="1028688"/>
    <lineage>
        <taxon>Eukaryota</taxon>
        <taxon>Metazoa</taxon>
        <taxon>Spiralia</taxon>
        <taxon>Lophotrochozoa</taxon>
        <taxon>Mollusca</taxon>
        <taxon>Gastropoda</taxon>
        <taxon>Heterobranchia</taxon>
        <taxon>Euthyneura</taxon>
        <taxon>Panpulmonata</taxon>
        <taxon>Eupulmonata</taxon>
        <taxon>Stylommatophora</taxon>
        <taxon>Helicina</taxon>
        <taxon>Arionoidea</taxon>
        <taxon>Arionidae</taxon>
        <taxon>Arion</taxon>
    </lineage>
</organism>
<reference evidence="1" key="1">
    <citation type="submission" date="2014-12" db="EMBL/GenBank/DDBJ databases">
        <title>Insight into the proteome of Arion vulgaris.</title>
        <authorList>
            <person name="Aradska J."/>
            <person name="Bulat T."/>
            <person name="Smidak R."/>
            <person name="Sarate P."/>
            <person name="Gangsoo J."/>
            <person name="Sialana F."/>
            <person name="Bilban M."/>
            <person name="Lubec G."/>
        </authorList>
    </citation>
    <scope>NUCLEOTIDE SEQUENCE</scope>
    <source>
        <tissue evidence="1">Skin</tissue>
    </source>
</reference>
<gene>
    <name evidence="1" type="primary">ORF155273</name>
</gene>
<accession>A0A0B7B322</accession>